<sequence>MECKDSSPSRFIQDQTLRLYFRTAMHVILANTVTLLATHVAVTDDGKSLGIPSVQSGAAFRMIVNGSFLENVLNGHWDLLPGHPHPRGLQGCQFWTSWEVAFILGVNFCSAEKFRSLRPYCPTSCDCHRGMMQCPPLCPAAR</sequence>
<reference evidence="1" key="1">
    <citation type="submission" date="2021-01" db="EMBL/GenBank/DDBJ databases">
        <authorList>
            <person name="Corre E."/>
            <person name="Pelletier E."/>
            <person name="Niang G."/>
            <person name="Scheremetjew M."/>
            <person name="Finn R."/>
            <person name="Kale V."/>
            <person name="Holt S."/>
            <person name="Cochrane G."/>
            <person name="Meng A."/>
            <person name="Brown T."/>
            <person name="Cohen L."/>
        </authorList>
    </citation>
    <scope>NUCLEOTIDE SEQUENCE</scope>
    <source>
        <strain evidence="1">CCMP2222</strain>
    </source>
</reference>
<proteinExistence type="predicted"/>
<organism evidence="1">
    <name type="scientific">Alexandrium andersonii</name>
    <dbReference type="NCBI Taxonomy" id="327968"/>
    <lineage>
        <taxon>Eukaryota</taxon>
        <taxon>Sar</taxon>
        <taxon>Alveolata</taxon>
        <taxon>Dinophyceae</taxon>
        <taxon>Gonyaulacales</taxon>
        <taxon>Pyrocystaceae</taxon>
        <taxon>Alexandrium</taxon>
    </lineage>
</organism>
<evidence type="ECO:0000313" key="1">
    <source>
        <dbReference type="EMBL" id="CAD9372825.1"/>
    </source>
</evidence>
<name>A0A7S2AN26_9DINO</name>
<dbReference type="EMBL" id="HBGQ01010748">
    <property type="protein sequence ID" value="CAD9372825.1"/>
    <property type="molecule type" value="Transcribed_RNA"/>
</dbReference>
<gene>
    <name evidence="1" type="ORF">AAND1436_LOCUS5255</name>
</gene>
<dbReference type="AlphaFoldDB" id="A0A7S2AN26"/>
<protein>
    <submittedName>
        <fullName evidence="1">Uncharacterized protein</fullName>
    </submittedName>
</protein>
<accession>A0A7S2AN26</accession>